<protein>
    <submittedName>
        <fullName evidence="1 2">Uncharacterized protein</fullName>
    </submittedName>
</protein>
<reference evidence="1" key="3">
    <citation type="submission" date="2010-09" db="EMBL/GenBank/DDBJ databases">
        <title>Annotation of Gaeumannomyces graminis var. tritici R3-111a-1.</title>
        <authorList>
            <consortium name="The Broad Institute Genome Sequencing Platform"/>
            <person name="Ma L.-J."/>
            <person name="Dead R."/>
            <person name="Young S.K."/>
            <person name="Zeng Q."/>
            <person name="Gargeya S."/>
            <person name="Fitzgerald M."/>
            <person name="Haas B."/>
            <person name="Abouelleil A."/>
            <person name="Alvarado L."/>
            <person name="Arachchi H.M."/>
            <person name="Berlin A."/>
            <person name="Brown A."/>
            <person name="Chapman S.B."/>
            <person name="Chen Z."/>
            <person name="Dunbar C."/>
            <person name="Freedman E."/>
            <person name="Gearin G."/>
            <person name="Gellesch M."/>
            <person name="Goldberg J."/>
            <person name="Griggs A."/>
            <person name="Gujja S."/>
            <person name="Heiman D."/>
            <person name="Howarth C."/>
            <person name="Larson L."/>
            <person name="Lui A."/>
            <person name="MacDonald P.J.P."/>
            <person name="Mehta T."/>
            <person name="Montmayeur A."/>
            <person name="Murphy C."/>
            <person name="Neiman D."/>
            <person name="Pearson M."/>
            <person name="Priest M."/>
            <person name="Roberts A."/>
            <person name="Saif S."/>
            <person name="Shea T."/>
            <person name="Shenoy N."/>
            <person name="Sisk P."/>
            <person name="Stolte C."/>
            <person name="Sykes S."/>
            <person name="Yandava C."/>
            <person name="Wortman J."/>
            <person name="Nusbaum C."/>
            <person name="Birren B."/>
        </authorList>
    </citation>
    <scope>NUCLEOTIDE SEQUENCE</scope>
    <source>
        <strain evidence="1">R3-111a-1</strain>
    </source>
</reference>
<evidence type="ECO:0000313" key="2">
    <source>
        <dbReference type="EnsemblFungi" id="EJT69885"/>
    </source>
</evidence>
<evidence type="ECO:0000313" key="1">
    <source>
        <dbReference type="EMBL" id="EJT69885.1"/>
    </source>
</evidence>
<dbReference type="HOGENOM" id="CLU_2740171_0_0_1"/>
<proteinExistence type="predicted"/>
<keyword evidence="3" id="KW-1185">Reference proteome</keyword>
<dbReference type="VEuPathDB" id="FungiDB:GGTG_12768"/>
<sequence>MPKFPRLMMERPGWDMGWDMGSLIPSAIDCLLPDTLTQARTADRDGIQAAGSNNQMSRPNVKCGCIINAAP</sequence>
<reference evidence="2" key="5">
    <citation type="submission" date="2018-04" db="UniProtKB">
        <authorList>
            <consortium name="EnsemblFungi"/>
        </authorList>
    </citation>
    <scope>IDENTIFICATION</scope>
    <source>
        <strain evidence="2">R3-111a-1</strain>
    </source>
</reference>
<dbReference type="AlphaFoldDB" id="J3PGY8"/>
<dbReference type="EMBL" id="GL385403">
    <property type="protein sequence ID" value="EJT69885.1"/>
    <property type="molecule type" value="Genomic_DNA"/>
</dbReference>
<reference evidence="1" key="2">
    <citation type="submission" date="2010-07" db="EMBL/GenBank/DDBJ databases">
        <authorList>
            <consortium name="The Broad Institute Genome Sequencing Platform"/>
            <consortium name="Broad Institute Genome Sequencing Center for Infectious Disease"/>
            <person name="Ma L.-J."/>
            <person name="Dead R."/>
            <person name="Young S."/>
            <person name="Zeng Q."/>
            <person name="Koehrsen M."/>
            <person name="Alvarado L."/>
            <person name="Berlin A."/>
            <person name="Chapman S.B."/>
            <person name="Chen Z."/>
            <person name="Freedman E."/>
            <person name="Gellesch M."/>
            <person name="Goldberg J."/>
            <person name="Griggs A."/>
            <person name="Gujja S."/>
            <person name="Heilman E.R."/>
            <person name="Heiman D."/>
            <person name="Hepburn T."/>
            <person name="Howarth C."/>
            <person name="Jen D."/>
            <person name="Larson L."/>
            <person name="Mehta T."/>
            <person name="Neiman D."/>
            <person name="Pearson M."/>
            <person name="Roberts A."/>
            <person name="Saif S."/>
            <person name="Shea T."/>
            <person name="Shenoy N."/>
            <person name="Sisk P."/>
            <person name="Stolte C."/>
            <person name="Sykes S."/>
            <person name="Walk T."/>
            <person name="White J."/>
            <person name="Yandava C."/>
            <person name="Haas B."/>
            <person name="Nusbaum C."/>
            <person name="Birren B."/>
        </authorList>
    </citation>
    <scope>NUCLEOTIDE SEQUENCE</scope>
    <source>
        <strain evidence="1">R3-111a-1</strain>
    </source>
</reference>
<accession>J3PGY8</accession>
<gene>
    <name evidence="2" type="primary">20353226</name>
    <name evidence="1" type="ORF">GGTG_12768</name>
</gene>
<dbReference type="GeneID" id="20353226"/>
<organism evidence="1">
    <name type="scientific">Gaeumannomyces tritici (strain R3-111a-1)</name>
    <name type="common">Wheat and barley take-all root rot fungus</name>
    <name type="synonym">Gaeumannomyces graminis var. tritici</name>
    <dbReference type="NCBI Taxonomy" id="644352"/>
    <lineage>
        <taxon>Eukaryota</taxon>
        <taxon>Fungi</taxon>
        <taxon>Dikarya</taxon>
        <taxon>Ascomycota</taxon>
        <taxon>Pezizomycotina</taxon>
        <taxon>Sordariomycetes</taxon>
        <taxon>Sordariomycetidae</taxon>
        <taxon>Magnaporthales</taxon>
        <taxon>Magnaporthaceae</taxon>
        <taxon>Gaeumannomyces</taxon>
    </lineage>
</organism>
<name>J3PGY8_GAET3</name>
<dbReference type="Proteomes" id="UP000006039">
    <property type="component" value="Unassembled WGS sequence"/>
</dbReference>
<dbReference type="RefSeq" id="XP_009228933.1">
    <property type="nucleotide sequence ID" value="XM_009230669.1"/>
</dbReference>
<reference evidence="2" key="4">
    <citation type="journal article" date="2015" name="G3 (Bethesda)">
        <title>Genome sequences of three phytopathogenic species of the Magnaporthaceae family of fungi.</title>
        <authorList>
            <person name="Okagaki L.H."/>
            <person name="Nunes C.C."/>
            <person name="Sailsbery J."/>
            <person name="Clay B."/>
            <person name="Brown D."/>
            <person name="John T."/>
            <person name="Oh Y."/>
            <person name="Young N."/>
            <person name="Fitzgerald M."/>
            <person name="Haas B.J."/>
            <person name="Zeng Q."/>
            <person name="Young S."/>
            <person name="Adiconis X."/>
            <person name="Fan L."/>
            <person name="Levin J.Z."/>
            <person name="Mitchell T.K."/>
            <person name="Okubara P.A."/>
            <person name="Farman M.L."/>
            <person name="Kohn L.M."/>
            <person name="Birren B."/>
            <person name="Ma L.-J."/>
            <person name="Dean R.A."/>
        </authorList>
    </citation>
    <scope>NUCLEOTIDE SEQUENCE</scope>
    <source>
        <strain evidence="2">R3-111a-1</strain>
    </source>
</reference>
<evidence type="ECO:0000313" key="3">
    <source>
        <dbReference type="Proteomes" id="UP000006039"/>
    </source>
</evidence>
<dbReference type="EnsemblFungi" id="EJT69885">
    <property type="protein sequence ID" value="EJT69885"/>
    <property type="gene ID" value="GGTG_12768"/>
</dbReference>
<reference evidence="3" key="1">
    <citation type="submission" date="2010-07" db="EMBL/GenBank/DDBJ databases">
        <title>The genome sequence of Gaeumannomyces graminis var. tritici strain R3-111a-1.</title>
        <authorList>
            <consortium name="The Broad Institute Genome Sequencing Platform"/>
            <person name="Ma L.-J."/>
            <person name="Dead R."/>
            <person name="Young S."/>
            <person name="Zeng Q."/>
            <person name="Koehrsen M."/>
            <person name="Alvarado L."/>
            <person name="Berlin A."/>
            <person name="Chapman S.B."/>
            <person name="Chen Z."/>
            <person name="Freedman E."/>
            <person name="Gellesch M."/>
            <person name="Goldberg J."/>
            <person name="Griggs A."/>
            <person name="Gujja S."/>
            <person name="Heilman E.R."/>
            <person name="Heiman D."/>
            <person name="Hepburn T."/>
            <person name="Howarth C."/>
            <person name="Jen D."/>
            <person name="Larson L."/>
            <person name="Mehta T."/>
            <person name="Neiman D."/>
            <person name="Pearson M."/>
            <person name="Roberts A."/>
            <person name="Saif S."/>
            <person name="Shea T."/>
            <person name="Shenoy N."/>
            <person name="Sisk P."/>
            <person name="Stolte C."/>
            <person name="Sykes S."/>
            <person name="Walk T."/>
            <person name="White J."/>
            <person name="Yandava C."/>
            <person name="Haas B."/>
            <person name="Nusbaum C."/>
            <person name="Birren B."/>
        </authorList>
    </citation>
    <scope>NUCLEOTIDE SEQUENCE [LARGE SCALE GENOMIC DNA]</scope>
    <source>
        <strain evidence="3">R3-111a-1</strain>
    </source>
</reference>